<dbReference type="SUPFAM" id="SSF56672">
    <property type="entry name" value="DNA/RNA polymerases"/>
    <property type="match status" value="1"/>
</dbReference>
<dbReference type="InterPro" id="IPR000477">
    <property type="entry name" value="RT_dom"/>
</dbReference>
<evidence type="ECO:0000256" key="3">
    <source>
        <dbReference type="SAM" id="MobiDB-lite"/>
    </source>
</evidence>
<sequence length="1308" mass="147563">MEAVLALDRQESPLNQSNLAAPVPHTYRGVLELWKFVAFAETKDEHEKAWVRLCDEFNDQQAILMYLCKTYLPIRAQWAQCFIRRYRNFGVRVTSGTEASNNNVKSYLLNGMSHLYSLVEAIEAMLADQEQDFIDNCSQDEVLTSRTYSGPGSEYLGELRTVMSEPGLKLIAKEHRQALRSIPSRSRPWPEPIGDCNEDCAVSWQLGIPCCHTIYNKLEAGIPLTKWDVHPRWHLREPTSHNPYRRILDPKIAACLRGRPKNATQPVPDSMEIRPSSRSRAAVGKASPGRKRARKSCNLGPGKQTGVRQAGCRRQPSLRRRRSEWETISDEERQEGQPKRRRQSSRMQPAVAAPPVLSRSESEQNPRPWDWPSVCQPDLNPNSSSLQVDAITIDVTREGRDGINLPSATRNATATPIIQERYSTSAQALMRDSATRPPEDGPRSKVVRPVYQLPCRMLSDRKWNPSRLSLSLKPNARKLEAVGIVRVIEAYDLGESFPHLEAIGECPHNAKEAVRAIVGPLNMGDFNLHDQLWGGEDVALERQGEGDRIIELMRSLALSSLLPRGTKTWQRRDQETTIDLVLASKDLITSAIRCAIHNTNHGSDHQAIDTIFDISTPKPLVQERLLFKNAPWKEINARIASAMQSRPVGGTVQQQADRLMSVVLEAVHALTPKARPAPHAKRWWTADLTQLRQIHTYWRNRARASRRAGQKSEELEHLARGAAKQYHDGIRRQKKTHWQEFLADNRNIWKAAKYLNPASDAVFGKVPQLVRADGTKTVNSKEQAEEMLDTFFPPLPDVIDDEGERLQRGTAIEMPDITLEEIERQLFAAKSWKAPGGDGLPTIVWKQVWPNTKHHILMLFSASLKEGRLPTQWKHAKIIPLKKPDKDDYSLAGAWRPISLLSTLGKVLKSVVAERISHAVETYGLLPTNHFGARKQRSAEQALMLLQEEVYTAWRNPRILTLVTFDAKGAYNGVCKERLIQRMRARGIPEDLLRWVEAFCSHRTATIHINGQTSEMQDLSQAGLPQGSPLSPILFLFFNADLVQQRIDRHGGAVAFVDDFTAWVTSTTAQGNRAGIEAIIEKALDWERRSGATFNVQKTAIIHFTRKAHKSDTQPFTIKGQLVHPTTSAKVLGVTMDAGLKYNEHMATAANKVLEAAMGLRRLRGVTPATARQLFASTVAPAVDYASNVWMHACKNKSASAINRVQRVGAQAIVGTYLIVATVVAEAGAHIASVQERFWKRAVKMWTDIHTLPITNPLRSATSCIRKFRRYIVHHCTRLRRCSMRSPWRNWRRSIPSRWHRGSSELER</sequence>
<organism evidence="5 6">
    <name type="scientific">Purpureocillium lilacinum</name>
    <name type="common">Paecilomyces lilacinus</name>
    <dbReference type="NCBI Taxonomy" id="33203"/>
    <lineage>
        <taxon>Eukaryota</taxon>
        <taxon>Fungi</taxon>
        <taxon>Dikarya</taxon>
        <taxon>Ascomycota</taxon>
        <taxon>Pezizomycotina</taxon>
        <taxon>Sordariomycetes</taxon>
        <taxon>Hypocreomycetidae</taxon>
        <taxon>Hypocreales</taxon>
        <taxon>Ophiocordycipitaceae</taxon>
        <taxon>Purpureocillium</taxon>
    </lineage>
</organism>
<feature type="domain" description="Reverse transcriptase" evidence="4">
    <location>
        <begin position="862"/>
        <end position="1136"/>
    </location>
</feature>
<dbReference type="InterPro" id="IPR036691">
    <property type="entry name" value="Endo/exonu/phosph_ase_sf"/>
</dbReference>
<protein>
    <submittedName>
        <fullName evidence="5">Reverse transcriptase</fullName>
    </submittedName>
</protein>
<name>A0A179FE76_PURLI</name>
<keyword evidence="5" id="KW-0548">Nucleotidyltransferase</keyword>
<dbReference type="Pfam" id="PF14529">
    <property type="entry name" value="Exo_endo_phos_2"/>
    <property type="match status" value="1"/>
</dbReference>
<keyword evidence="5" id="KW-0808">Transferase</keyword>
<evidence type="ECO:0000256" key="1">
    <source>
        <dbReference type="ARBA" id="ARBA00004173"/>
    </source>
</evidence>
<reference evidence="5 6" key="1">
    <citation type="submission" date="2016-01" db="EMBL/GenBank/DDBJ databases">
        <title>Biosynthesis of antibiotic leucinostatins and their inhibition on Phytophthora in bio-control Purpureocillium lilacinum.</title>
        <authorList>
            <person name="Wang G."/>
            <person name="Liu Z."/>
            <person name="Lin R."/>
            <person name="Li E."/>
            <person name="Mao Z."/>
            <person name="Ling J."/>
            <person name="Yin W."/>
            <person name="Xie B."/>
        </authorList>
    </citation>
    <scope>NUCLEOTIDE SEQUENCE [LARGE SCALE GENOMIC DNA]</scope>
    <source>
        <strain evidence="5">PLBJ-1</strain>
    </source>
</reference>
<dbReference type="GO" id="GO:0005739">
    <property type="term" value="C:mitochondrion"/>
    <property type="evidence" value="ECO:0007669"/>
    <property type="project" value="UniProtKB-SubCell"/>
</dbReference>
<feature type="region of interest" description="Disordered" evidence="3">
    <location>
        <begin position="257"/>
        <end position="372"/>
    </location>
</feature>
<dbReference type="Gene3D" id="3.60.10.10">
    <property type="entry name" value="Endonuclease/exonuclease/phosphatase"/>
    <property type="match status" value="1"/>
</dbReference>
<dbReference type="InterPro" id="IPR005135">
    <property type="entry name" value="Endo/exonuclease/phosphatase"/>
</dbReference>
<accession>A0A179FE76</accession>
<dbReference type="PANTHER" id="PTHR33481:SF1">
    <property type="entry name" value="ENDONUCLEASE_EXONUCLEASE_PHOSPHATASE DOMAIN-CONTAINING PROTEIN-RELATED"/>
    <property type="match status" value="1"/>
</dbReference>
<dbReference type="PANTHER" id="PTHR33481">
    <property type="entry name" value="REVERSE TRANSCRIPTASE"/>
    <property type="match status" value="1"/>
</dbReference>
<dbReference type="Pfam" id="PF00078">
    <property type="entry name" value="RVT_1"/>
    <property type="match status" value="1"/>
</dbReference>
<dbReference type="SUPFAM" id="SSF56219">
    <property type="entry name" value="DNase I-like"/>
    <property type="match status" value="1"/>
</dbReference>
<dbReference type="Proteomes" id="UP000078240">
    <property type="component" value="Unassembled WGS sequence"/>
</dbReference>
<gene>
    <name evidence="5" type="ORF">VFPBJ_11250</name>
</gene>
<dbReference type="EMBL" id="LSBH01000017">
    <property type="protein sequence ID" value="OAQ63885.1"/>
    <property type="molecule type" value="Genomic_DNA"/>
</dbReference>
<evidence type="ECO:0000313" key="6">
    <source>
        <dbReference type="Proteomes" id="UP000078240"/>
    </source>
</evidence>
<comment type="caution">
    <text evidence="5">The sequence shown here is derived from an EMBL/GenBank/DDBJ whole genome shotgun (WGS) entry which is preliminary data.</text>
</comment>
<evidence type="ECO:0000256" key="2">
    <source>
        <dbReference type="ARBA" id="ARBA00023128"/>
    </source>
</evidence>
<keyword evidence="5" id="KW-0695">RNA-directed DNA polymerase</keyword>
<keyword evidence="2" id="KW-0496">Mitochondrion</keyword>
<proteinExistence type="predicted"/>
<evidence type="ECO:0000259" key="4">
    <source>
        <dbReference type="PROSITE" id="PS50878"/>
    </source>
</evidence>
<dbReference type="InterPro" id="IPR043502">
    <property type="entry name" value="DNA/RNA_pol_sf"/>
</dbReference>
<evidence type="ECO:0000313" key="5">
    <source>
        <dbReference type="EMBL" id="OAQ63885.1"/>
    </source>
</evidence>
<dbReference type="CDD" id="cd01650">
    <property type="entry name" value="RT_nLTR_like"/>
    <property type="match status" value="1"/>
</dbReference>
<dbReference type="GO" id="GO:0003964">
    <property type="term" value="F:RNA-directed DNA polymerase activity"/>
    <property type="evidence" value="ECO:0007669"/>
    <property type="project" value="UniProtKB-KW"/>
</dbReference>
<comment type="subcellular location">
    <subcellularLocation>
        <location evidence="1">Mitochondrion</location>
    </subcellularLocation>
</comment>
<dbReference type="PROSITE" id="PS50878">
    <property type="entry name" value="RT_POL"/>
    <property type="match status" value="1"/>
</dbReference>